<dbReference type="InterPro" id="IPR010970">
    <property type="entry name" value="Cys_dSase_SufS"/>
</dbReference>
<comment type="cofactor">
    <cofactor evidence="1">
        <name>pyridoxal 5'-phosphate</name>
        <dbReference type="ChEBI" id="CHEBI:597326"/>
    </cofactor>
</comment>
<dbReference type="Gene3D" id="3.90.1150.10">
    <property type="entry name" value="Aspartate Aminotransferase, domain 1"/>
    <property type="match status" value="1"/>
</dbReference>
<dbReference type="Gene3D" id="3.40.640.10">
    <property type="entry name" value="Type I PLP-dependent aspartate aminotransferase-like (Major domain)"/>
    <property type="match status" value="1"/>
</dbReference>
<reference evidence="10 11" key="1">
    <citation type="submission" date="2021-04" db="EMBL/GenBank/DDBJ databases">
        <authorList>
            <person name="Rodrigo-Torres L."/>
            <person name="Arahal R. D."/>
            <person name="Lucena T."/>
        </authorList>
    </citation>
    <scope>NUCLEOTIDE SEQUENCE [LARGE SCALE GENOMIC DNA]</scope>
    <source>
        <strain evidence="10 11">CECT 9623</strain>
    </source>
</reference>
<evidence type="ECO:0000256" key="1">
    <source>
        <dbReference type="ARBA" id="ARBA00001933"/>
    </source>
</evidence>
<comment type="catalytic activity">
    <reaction evidence="8">
        <text>(sulfur carrier)-H + L-cysteine = (sulfur carrier)-SH + L-alanine</text>
        <dbReference type="Rhea" id="RHEA:43892"/>
        <dbReference type="Rhea" id="RHEA-COMP:14737"/>
        <dbReference type="Rhea" id="RHEA-COMP:14739"/>
        <dbReference type="ChEBI" id="CHEBI:29917"/>
        <dbReference type="ChEBI" id="CHEBI:35235"/>
        <dbReference type="ChEBI" id="CHEBI:57972"/>
        <dbReference type="ChEBI" id="CHEBI:64428"/>
        <dbReference type="EC" id="2.8.1.7"/>
    </reaction>
</comment>
<feature type="domain" description="Aminotransferase class V" evidence="9">
    <location>
        <begin position="44"/>
        <end position="413"/>
    </location>
</feature>
<accession>A0ABN7RER8</accession>
<comment type="caution">
    <text evidence="10">The sequence shown here is derived from an EMBL/GenBank/DDBJ whole genome shotgun (WGS) entry which is preliminary data.</text>
</comment>
<dbReference type="Proteomes" id="UP000679725">
    <property type="component" value="Unassembled WGS sequence"/>
</dbReference>
<comment type="function">
    <text evidence="2">Catalyzes the removal of elemental sulfur and selenium atoms from L-cysteine, L-cystine, L-selenocysteine, and L-selenocystine to produce L-alanine.</text>
</comment>
<evidence type="ECO:0000256" key="5">
    <source>
        <dbReference type="ARBA" id="ARBA00021850"/>
    </source>
</evidence>
<proteinExistence type="inferred from homology"/>
<evidence type="ECO:0000256" key="3">
    <source>
        <dbReference type="ARBA" id="ARBA00010447"/>
    </source>
</evidence>
<evidence type="ECO:0000313" key="10">
    <source>
        <dbReference type="EMBL" id="CAG5072090.1"/>
    </source>
</evidence>
<evidence type="ECO:0000259" key="9">
    <source>
        <dbReference type="Pfam" id="PF00266"/>
    </source>
</evidence>
<sequence>MSPNSIIWVGYFSKIALMKTSLDIASIRNDFPILNEVINGKQLVYFDNAATTQKPRLVLDALSGYYEHYNANIHRGIHHLAEKATAAFEQTRKRMQSFVNAEFSEEIIFTYGTTDGINLVASTYGRKFLKEGDEVIISTMEHHSNIVPWQMLCEEKGCILKVIPIDDNGDLLMDEYEKLLTERTKFVSVVHVSNSLGTINPIKEIIEKAHAVGAKVLIDGAQASSHFHIDVQDLGCDFYALSLHKIYGPTGLGILYGKKDLLNAMPPYRGGGEMIKEVTFEKTTYNELPYKFEAGTPNIADVVAAKYALDYVDTLGKSNIATYENGLLKYATEAVSEIEGLKIIGKAKNKVSVLSFVIDGIHHQDIGVLLDQQGIAVRTGHHCTQPLMNRFNITGTSRASFAVYNTTEEIDLLIKGLHKVKRMLG</sequence>
<evidence type="ECO:0000256" key="6">
    <source>
        <dbReference type="ARBA" id="ARBA00022679"/>
    </source>
</evidence>
<dbReference type="PANTHER" id="PTHR43586">
    <property type="entry name" value="CYSTEINE DESULFURASE"/>
    <property type="match status" value="1"/>
</dbReference>
<dbReference type="GO" id="GO:0031071">
    <property type="term" value="F:cysteine desulfurase activity"/>
    <property type="evidence" value="ECO:0007669"/>
    <property type="project" value="UniProtKB-EC"/>
</dbReference>
<dbReference type="InterPro" id="IPR000192">
    <property type="entry name" value="Aminotrans_V_dom"/>
</dbReference>
<comment type="similarity">
    <text evidence="3">Belongs to the class-V pyridoxal-phosphate-dependent aminotransferase family. Csd subfamily.</text>
</comment>
<dbReference type="Pfam" id="PF00266">
    <property type="entry name" value="Aminotran_5"/>
    <property type="match status" value="1"/>
</dbReference>
<dbReference type="EC" id="2.8.1.7" evidence="4"/>
<keyword evidence="11" id="KW-1185">Reference proteome</keyword>
<dbReference type="InterPro" id="IPR015424">
    <property type="entry name" value="PyrdxlP-dep_Trfase"/>
</dbReference>
<dbReference type="NCBIfam" id="TIGR01979">
    <property type="entry name" value="sufS"/>
    <property type="match status" value="1"/>
</dbReference>
<dbReference type="PANTHER" id="PTHR43586:SF8">
    <property type="entry name" value="CYSTEINE DESULFURASE 1, CHLOROPLASTIC"/>
    <property type="match status" value="1"/>
</dbReference>
<dbReference type="SUPFAM" id="SSF53383">
    <property type="entry name" value="PLP-dependent transferases"/>
    <property type="match status" value="1"/>
</dbReference>
<gene>
    <name evidence="10" type="primary">sufS</name>
    <name evidence="10" type="ORF">DYBT9623_04027</name>
</gene>
<dbReference type="PIRSF" id="PIRSF005572">
    <property type="entry name" value="NifS"/>
    <property type="match status" value="1"/>
</dbReference>
<evidence type="ECO:0000256" key="4">
    <source>
        <dbReference type="ARBA" id="ARBA00012239"/>
    </source>
</evidence>
<evidence type="ECO:0000256" key="2">
    <source>
        <dbReference type="ARBA" id="ARBA00002824"/>
    </source>
</evidence>
<dbReference type="EMBL" id="CAJRAU010000006">
    <property type="protein sequence ID" value="CAG5072090.1"/>
    <property type="molecule type" value="Genomic_DNA"/>
</dbReference>
<protein>
    <recommendedName>
        <fullName evidence="5">Probable cysteine desulfurase</fullName>
        <ecNumber evidence="4">2.8.1.7</ecNumber>
    </recommendedName>
</protein>
<name>A0ABN7RER8_9BACT</name>
<dbReference type="InterPro" id="IPR015421">
    <property type="entry name" value="PyrdxlP-dep_Trfase_major"/>
</dbReference>
<keyword evidence="6 10" id="KW-0808">Transferase</keyword>
<evidence type="ECO:0000313" key="11">
    <source>
        <dbReference type="Proteomes" id="UP000679725"/>
    </source>
</evidence>
<dbReference type="CDD" id="cd06453">
    <property type="entry name" value="SufS_like"/>
    <property type="match status" value="1"/>
</dbReference>
<dbReference type="InterPro" id="IPR015422">
    <property type="entry name" value="PyrdxlP-dep_Trfase_small"/>
</dbReference>
<evidence type="ECO:0000256" key="7">
    <source>
        <dbReference type="ARBA" id="ARBA00022898"/>
    </source>
</evidence>
<keyword evidence="7" id="KW-0663">Pyridoxal phosphate</keyword>
<organism evidence="10 11">
    <name type="scientific">Dyadobacter linearis</name>
    <dbReference type="NCBI Taxonomy" id="2823330"/>
    <lineage>
        <taxon>Bacteria</taxon>
        <taxon>Pseudomonadati</taxon>
        <taxon>Bacteroidota</taxon>
        <taxon>Cytophagia</taxon>
        <taxon>Cytophagales</taxon>
        <taxon>Spirosomataceae</taxon>
        <taxon>Dyadobacter</taxon>
    </lineage>
</organism>
<dbReference type="InterPro" id="IPR016454">
    <property type="entry name" value="Cysteine_dSase"/>
</dbReference>
<evidence type="ECO:0000256" key="8">
    <source>
        <dbReference type="ARBA" id="ARBA00050776"/>
    </source>
</evidence>